<keyword evidence="1" id="KW-1133">Transmembrane helix</keyword>
<evidence type="ECO:0000256" key="1">
    <source>
        <dbReference type="SAM" id="Phobius"/>
    </source>
</evidence>
<organism evidence="2 3">
    <name type="scientific">Paenibacillus segetis</name>
    <dbReference type="NCBI Taxonomy" id="1325360"/>
    <lineage>
        <taxon>Bacteria</taxon>
        <taxon>Bacillati</taxon>
        <taxon>Bacillota</taxon>
        <taxon>Bacilli</taxon>
        <taxon>Bacillales</taxon>
        <taxon>Paenibacillaceae</taxon>
        <taxon>Paenibacillus</taxon>
    </lineage>
</organism>
<dbReference type="Proteomes" id="UP000659344">
    <property type="component" value="Unassembled WGS sequence"/>
</dbReference>
<evidence type="ECO:0000313" key="2">
    <source>
        <dbReference type="EMBL" id="GGH26816.1"/>
    </source>
</evidence>
<proteinExistence type="predicted"/>
<dbReference type="EMBL" id="BMFT01000001">
    <property type="protein sequence ID" value="GGH26816.1"/>
    <property type="molecule type" value="Genomic_DNA"/>
</dbReference>
<reference evidence="3" key="1">
    <citation type="journal article" date="2019" name="Int. J. Syst. Evol. Microbiol.">
        <title>The Global Catalogue of Microorganisms (GCM) 10K type strain sequencing project: providing services to taxonomists for standard genome sequencing and annotation.</title>
        <authorList>
            <consortium name="The Broad Institute Genomics Platform"/>
            <consortium name="The Broad Institute Genome Sequencing Center for Infectious Disease"/>
            <person name="Wu L."/>
            <person name="Ma J."/>
        </authorList>
    </citation>
    <scope>NUCLEOTIDE SEQUENCE [LARGE SCALE GENOMIC DNA]</scope>
    <source>
        <strain evidence="3">CGMCC 1.12769</strain>
    </source>
</reference>
<name>A0ABQ1YIK3_9BACL</name>
<keyword evidence="1" id="KW-0472">Membrane</keyword>
<protein>
    <submittedName>
        <fullName evidence="2">Uncharacterized protein</fullName>
    </submittedName>
</protein>
<sequence>MALDTVVTPTPHIFAISIIVIRSIISFFPYTVVSFMTCIEYIIRTMYYINIAIYVD</sequence>
<accession>A0ABQ1YIK3</accession>
<keyword evidence="1" id="KW-0812">Transmembrane</keyword>
<evidence type="ECO:0000313" key="3">
    <source>
        <dbReference type="Proteomes" id="UP000659344"/>
    </source>
</evidence>
<keyword evidence="3" id="KW-1185">Reference proteome</keyword>
<feature type="transmembrane region" description="Helical" evidence="1">
    <location>
        <begin position="12"/>
        <end position="39"/>
    </location>
</feature>
<comment type="caution">
    <text evidence="2">The sequence shown here is derived from an EMBL/GenBank/DDBJ whole genome shotgun (WGS) entry which is preliminary data.</text>
</comment>
<gene>
    <name evidence="2" type="ORF">GCM10008013_27860</name>
</gene>